<keyword evidence="2" id="KW-1185">Reference proteome</keyword>
<protein>
    <submittedName>
        <fullName evidence="1">Uncharacterized protein</fullName>
    </submittedName>
</protein>
<dbReference type="EMBL" id="FRAL01000004">
    <property type="protein sequence ID" value="SHK60242.1"/>
    <property type="molecule type" value="Genomic_DNA"/>
</dbReference>
<evidence type="ECO:0000313" key="1">
    <source>
        <dbReference type="EMBL" id="SHK60242.1"/>
    </source>
</evidence>
<accession>A0A1M6TTB2</accession>
<dbReference type="AlphaFoldDB" id="A0A1M6TTB2"/>
<gene>
    <name evidence="1" type="ORF">SAMN05192556_10448</name>
</gene>
<sequence>MPSRKKRPNNHGRRENFLLRYKTPVLRALSGKDKM</sequence>
<name>A0A1M6TTB2_9GAMM</name>
<evidence type="ECO:0000313" key="2">
    <source>
        <dbReference type="Proteomes" id="UP000184248"/>
    </source>
</evidence>
<dbReference type="Proteomes" id="UP000184248">
    <property type="component" value="Unassembled WGS sequence"/>
</dbReference>
<reference evidence="2" key="1">
    <citation type="submission" date="2016-11" db="EMBL/GenBank/DDBJ databases">
        <authorList>
            <person name="Varghese N."/>
            <person name="Submissions S."/>
        </authorList>
    </citation>
    <scope>NUCLEOTIDE SEQUENCE [LARGE SCALE GENOMIC DNA]</scope>
    <source>
        <strain evidence="2">ALO Sharm</strain>
    </source>
</reference>
<organism evidence="1 2">
    <name type="scientific">Halomonas caseinilytica</name>
    <dbReference type="NCBI Taxonomy" id="438744"/>
    <lineage>
        <taxon>Bacteria</taxon>
        <taxon>Pseudomonadati</taxon>
        <taxon>Pseudomonadota</taxon>
        <taxon>Gammaproteobacteria</taxon>
        <taxon>Oceanospirillales</taxon>
        <taxon>Halomonadaceae</taxon>
        <taxon>Halomonas</taxon>
    </lineage>
</organism>
<proteinExistence type="predicted"/>